<dbReference type="EMBL" id="CAJVQB010036477">
    <property type="protein sequence ID" value="CAG8823999.1"/>
    <property type="molecule type" value="Genomic_DNA"/>
</dbReference>
<organism evidence="1 2">
    <name type="scientific">Gigaspora margarita</name>
    <dbReference type="NCBI Taxonomy" id="4874"/>
    <lineage>
        <taxon>Eukaryota</taxon>
        <taxon>Fungi</taxon>
        <taxon>Fungi incertae sedis</taxon>
        <taxon>Mucoromycota</taxon>
        <taxon>Glomeromycotina</taxon>
        <taxon>Glomeromycetes</taxon>
        <taxon>Diversisporales</taxon>
        <taxon>Gigasporaceae</taxon>
        <taxon>Gigaspora</taxon>
    </lineage>
</organism>
<evidence type="ECO:0000313" key="2">
    <source>
        <dbReference type="Proteomes" id="UP000789901"/>
    </source>
</evidence>
<keyword evidence="2" id="KW-1185">Reference proteome</keyword>
<sequence>MTTLSCKINKVPVTAILDSEIYTPIGKLDIVGVIHKISISILSQSPKWKQVKVTDIFVISIPEHLGGCSIGNEAIEEIACNCTNLKYLNLEEYKGINKKVIKKLNSKIKIKHPDYSDDKFSVSDLPPLIPDPLRVSRSVIFTGGSNRMVSTNTLNVTNLISAIRVLSELTDSE</sequence>
<dbReference type="InterPro" id="IPR032675">
    <property type="entry name" value="LRR_dom_sf"/>
</dbReference>
<accession>A0ABN7WB16</accession>
<comment type="caution">
    <text evidence="1">The sequence shown here is derived from an EMBL/GenBank/DDBJ whole genome shotgun (WGS) entry which is preliminary data.</text>
</comment>
<name>A0ABN7WB16_GIGMA</name>
<reference evidence="1 2" key="1">
    <citation type="submission" date="2021-06" db="EMBL/GenBank/DDBJ databases">
        <authorList>
            <person name="Kallberg Y."/>
            <person name="Tangrot J."/>
            <person name="Rosling A."/>
        </authorList>
    </citation>
    <scope>NUCLEOTIDE SEQUENCE [LARGE SCALE GENOMIC DNA]</scope>
    <source>
        <strain evidence="1 2">120-4 pot B 10/14</strain>
    </source>
</reference>
<dbReference type="Gene3D" id="3.80.10.10">
    <property type="entry name" value="Ribonuclease Inhibitor"/>
    <property type="match status" value="1"/>
</dbReference>
<gene>
    <name evidence="1" type="ORF">GMARGA_LOCUS28470</name>
</gene>
<evidence type="ECO:0000313" key="1">
    <source>
        <dbReference type="EMBL" id="CAG8823999.1"/>
    </source>
</evidence>
<dbReference type="Proteomes" id="UP000789901">
    <property type="component" value="Unassembled WGS sequence"/>
</dbReference>
<proteinExistence type="predicted"/>
<protein>
    <submittedName>
        <fullName evidence="1">38830_t:CDS:1</fullName>
    </submittedName>
</protein>